<accession>A0ABW9RN43</accession>
<reference evidence="2 3" key="1">
    <citation type="submission" date="2019-02" db="EMBL/GenBank/DDBJ databases">
        <authorList>
            <person name="Goldberg S.R."/>
            <person name="Haltli B.A."/>
            <person name="Correa H."/>
            <person name="Russell K.G."/>
        </authorList>
    </citation>
    <scope>NUCLEOTIDE SEQUENCE [LARGE SCALE GENOMIC DNA]</scope>
    <source>
        <strain evidence="2 3">JCM 16186</strain>
    </source>
</reference>
<dbReference type="CDD" id="cd00063">
    <property type="entry name" value="FN3"/>
    <property type="match status" value="1"/>
</dbReference>
<name>A0ABW9RN43_9BACT</name>
<sequence length="1170" mass="128816">PPFNLEADQISPSLVSFSWQYPDGGQQGFIVERRQANIDDFQIIADLPAETYSYIDNDIEKGKSYQYRVKAYSSTEESPYSQFVEGPPSIKLVLDDRQKIATRKLHGILEISGVPKLDYMTVSSGDKYGAIKLGYDEFAVYTNKPLLLAGAGYEYLELTLKDFSGTKWGEVEFTFNDKSGAVIGDYINSADDLGDGWFRVKVPLSAFMEQEEVQFISFPNTFGGEFGLREILFTGPDASLQWFGNEKFDNATKEQAEGQGTLTFKSAGVLIEEVQIRVLNEHNNLERPSMPYSPIDITLAPGENLLYAMMIDEQGTVYYSDTISHTVETGPELKVTHVSCNGSYDGSIDLTMEGGVPPYTFQWSNGATSEDISGLPAGFYEVEITDSQNSKAFANVMIKQPNTLEAKLDMESCTDNTRLLSITGGKAPYSYSVDNGPFQPLSTSNKEVWRITGSGDDLLNSGFDEAVVDSEDNVYIAGTFYDVIYFGEDSVGRSGNEGFYMASLSAQGEFNWGVTFIGGGFWVGGSIGEQAIDGDGNVVLAFEIFGNNATMVTHNQQITLKANNGYLVRFNKKGYLDWIKIMPKEVSNVGIDGMGNIYVAGQRTTPFFSGNEFKDIKGASDLYLAKYNASGQLIWARNIWGRNGEVNNGMHVTITGEVYLTGGFETDIHFDDLRLQSTNYMDVYVVKYNSSGQALWVNSAGGSMHEDIGKAITVSPEGTVYVTARFRSNAGSFGDATFDRPVLVLASMDDTGGAINWAKPYVQIEGYPTFAMPYDLEANFDGSLYITGEIAGSDISNGSGFEYYNGSFMLRCNTDGVVQEIKNLGPYSYGAASSPLTTTSDNHLIHVQYSSGVSIVKYGSAMQKQIQIDPEINQSVTVRDANNCTFVINNLNPTVEQPVICSVTPDINGGGNQLYWHTQAKKEVKSYTIYRASDASEAFRQIGTVPGLENKFYDNNANVDRHSYTYKIGAIDKCGIEAESEAHKPIYLKASAKGLNQVHLSWEPYEGMEYSGYQIFRGNELSKLELLAEVPAGSLDYSDVSPLSDTAFYKVSLVKSMSCNAQINQKAGIEEGRQRISSNVVGLHIQSEEEKDDVLFYPNPGTDRVSLKFKTEVEDNYQLTMIDNKGRVVKKMTSVRKDMIIDRGTLPPGIYTVLLSGNSGVPLRGVVVFQ</sequence>
<comment type="caution">
    <text evidence="2">The sequence shown here is derived from an EMBL/GenBank/DDBJ whole genome shotgun (WGS) entry which is preliminary data.</text>
</comment>
<dbReference type="Pfam" id="PF00041">
    <property type="entry name" value="fn3"/>
    <property type="match status" value="1"/>
</dbReference>
<feature type="domain" description="Fibronectin type-III" evidence="1">
    <location>
        <begin position="1"/>
        <end position="96"/>
    </location>
</feature>
<dbReference type="InterPro" id="IPR013783">
    <property type="entry name" value="Ig-like_fold"/>
</dbReference>
<dbReference type="SUPFAM" id="SSF63829">
    <property type="entry name" value="Calcium-dependent phosphotriesterase"/>
    <property type="match status" value="1"/>
</dbReference>
<dbReference type="RefSeq" id="WP_155171245.1">
    <property type="nucleotide sequence ID" value="NZ_SMLW01000494.1"/>
</dbReference>
<feature type="non-terminal residue" evidence="2">
    <location>
        <position position="1"/>
    </location>
</feature>
<dbReference type="NCBIfam" id="TIGR04183">
    <property type="entry name" value="Por_Secre_tail"/>
    <property type="match status" value="1"/>
</dbReference>
<dbReference type="Pfam" id="PF13573">
    <property type="entry name" value="SprB"/>
    <property type="match status" value="1"/>
</dbReference>
<dbReference type="InterPro" id="IPR052918">
    <property type="entry name" value="Motility_Chemotaxis_Reg"/>
</dbReference>
<protein>
    <submittedName>
        <fullName evidence="2">T9SS type A sorting domain-containing protein</fullName>
    </submittedName>
</protein>
<dbReference type="InterPro" id="IPR025667">
    <property type="entry name" value="SprB_repeat"/>
</dbReference>
<dbReference type="Pfam" id="PF18962">
    <property type="entry name" value="Por_Secre_tail"/>
    <property type="match status" value="1"/>
</dbReference>
<dbReference type="InterPro" id="IPR003961">
    <property type="entry name" value="FN3_dom"/>
</dbReference>
<dbReference type="InterPro" id="IPR026444">
    <property type="entry name" value="Secre_tail"/>
</dbReference>
<evidence type="ECO:0000313" key="2">
    <source>
        <dbReference type="EMBL" id="MTI25212.1"/>
    </source>
</evidence>
<dbReference type="Proteomes" id="UP000798808">
    <property type="component" value="Unassembled WGS sequence"/>
</dbReference>
<dbReference type="PANTHER" id="PTHR35580:SF1">
    <property type="entry name" value="PHYTASE-LIKE DOMAIN-CONTAINING PROTEIN"/>
    <property type="match status" value="1"/>
</dbReference>
<organism evidence="2 3">
    <name type="scientific">Fulvivirga kasyanovii</name>
    <dbReference type="NCBI Taxonomy" id="396812"/>
    <lineage>
        <taxon>Bacteria</taxon>
        <taxon>Pseudomonadati</taxon>
        <taxon>Bacteroidota</taxon>
        <taxon>Cytophagia</taxon>
        <taxon>Cytophagales</taxon>
        <taxon>Fulvivirgaceae</taxon>
        <taxon>Fulvivirga</taxon>
    </lineage>
</organism>
<proteinExistence type="predicted"/>
<evidence type="ECO:0000259" key="1">
    <source>
        <dbReference type="PROSITE" id="PS50853"/>
    </source>
</evidence>
<gene>
    <name evidence="2" type="ORF">E1163_09690</name>
</gene>
<dbReference type="PROSITE" id="PS50853">
    <property type="entry name" value="FN3"/>
    <property type="match status" value="1"/>
</dbReference>
<dbReference type="Gene3D" id="2.80.10.50">
    <property type="match status" value="1"/>
</dbReference>
<dbReference type="Gene3D" id="2.60.40.740">
    <property type="match status" value="1"/>
</dbReference>
<dbReference type="InterPro" id="IPR036116">
    <property type="entry name" value="FN3_sf"/>
</dbReference>
<keyword evidence="3" id="KW-1185">Reference proteome</keyword>
<dbReference type="SUPFAM" id="SSF49265">
    <property type="entry name" value="Fibronectin type III"/>
    <property type="match status" value="1"/>
</dbReference>
<dbReference type="EMBL" id="SMLW01000494">
    <property type="protein sequence ID" value="MTI25212.1"/>
    <property type="molecule type" value="Genomic_DNA"/>
</dbReference>
<dbReference type="Gene3D" id="2.60.40.10">
    <property type="entry name" value="Immunoglobulins"/>
    <property type="match status" value="2"/>
</dbReference>
<dbReference type="PANTHER" id="PTHR35580">
    <property type="entry name" value="CELL SURFACE GLYCOPROTEIN (S-LAYER PROTEIN)-LIKE PROTEIN"/>
    <property type="match status" value="1"/>
</dbReference>
<evidence type="ECO:0000313" key="3">
    <source>
        <dbReference type="Proteomes" id="UP000798808"/>
    </source>
</evidence>